<gene>
    <name evidence="1" type="ORF">LCGC14_1920260</name>
</gene>
<proteinExistence type="predicted"/>
<reference evidence="1" key="1">
    <citation type="journal article" date="2015" name="Nature">
        <title>Complex archaea that bridge the gap between prokaryotes and eukaryotes.</title>
        <authorList>
            <person name="Spang A."/>
            <person name="Saw J.H."/>
            <person name="Jorgensen S.L."/>
            <person name="Zaremba-Niedzwiedzka K."/>
            <person name="Martijn J."/>
            <person name="Lind A.E."/>
            <person name="van Eijk R."/>
            <person name="Schleper C."/>
            <person name="Guy L."/>
            <person name="Ettema T.J."/>
        </authorList>
    </citation>
    <scope>NUCLEOTIDE SEQUENCE</scope>
</reference>
<evidence type="ECO:0000313" key="1">
    <source>
        <dbReference type="EMBL" id="KKL88879.1"/>
    </source>
</evidence>
<organism evidence="1">
    <name type="scientific">marine sediment metagenome</name>
    <dbReference type="NCBI Taxonomy" id="412755"/>
    <lineage>
        <taxon>unclassified sequences</taxon>
        <taxon>metagenomes</taxon>
        <taxon>ecological metagenomes</taxon>
    </lineage>
</organism>
<protein>
    <submittedName>
        <fullName evidence="1">Uncharacterized protein</fullName>
    </submittedName>
</protein>
<name>A0A0F9FQW2_9ZZZZ</name>
<dbReference type="AlphaFoldDB" id="A0A0F9FQW2"/>
<comment type="caution">
    <text evidence="1">The sequence shown here is derived from an EMBL/GenBank/DDBJ whole genome shotgun (WGS) entry which is preliminary data.</text>
</comment>
<sequence>MTRSDRARGVGSSLFDRDWSRVSGSWQGLAKGAQ</sequence>
<accession>A0A0F9FQW2</accession>
<dbReference type="EMBL" id="LAZR01020439">
    <property type="protein sequence ID" value="KKL88879.1"/>
    <property type="molecule type" value="Genomic_DNA"/>
</dbReference>
<feature type="non-terminal residue" evidence="1">
    <location>
        <position position="34"/>
    </location>
</feature>